<dbReference type="RefSeq" id="WP_073354529.1">
    <property type="nucleotide sequence ID" value="NZ_FQUZ01000005.1"/>
</dbReference>
<protein>
    <submittedName>
        <fullName evidence="1">Uncharacterized protein</fullName>
    </submittedName>
</protein>
<keyword evidence="2" id="KW-1185">Reference proteome</keyword>
<dbReference type="EMBL" id="FQUZ01000005">
    <property type="protein sequence ID" value="SHE64023.1"/>
    <property type="molecule type" value="Genomic_DNA"/>
</dbReference>
<organism evidence="1 2">
    <name type="scientific">Lampropedia hyalina DSM 16112</name>
    <dbReference type="NCBI Taxonomy" id="1122156"/>
    <lineage>
        <taxon>Bacteria</taxon>
        <taxon>Pseudomonadati</taxon>
        <taxon>Pseudomonadota</taxon>
        <taxon>Betaproteobacteria</taxon>
        <taxon>Burkholderiales</taxon>
        <taxon>Comamonadaceae</taxon>
        <taxon>Lampropedia</taxon>
    </lineage>
</organism>
<dbReference type="OrthoDB" id="9181658at2"/>
<gene>
    <name evidence="1" type="ORF">SAMN02745117_00592</name>
</gene>
<evidence type="ECO:0000313" key="1">
    <source>
        <dbReference type="EMBL" id="SHE64023.1"/>
    </source>
</evidence>
<dbReference type="STRING" id="1122156.SAMN02745117_00592"/>
<dbReference type="AlphaFoldDB" id="A0A1M4V567"/>
<dbReference type="Proteomes" id="UP000184327">
    <property type="component" value="Unassembled WGS sequence"/>
</dbReference>
<reference evidence="1 2" key="1">
    <citation type="submission" date="2016-11" db="EMBL/GenBank/DDBJ databases">
        <authorList>
            <person name="Jaros S."/>
            <person name="Januszkiewicz K."/>
            <person name="Wedrychowicz H."/>
        </authorList>
    </citation>
    <scope>NUCLEOTIDE SEQUENCE [LARGE SCALE GENOMIC DNA]</scope>
    <source>
        <strain evidence="1 2">DSM 16112</strain>
    </source>
</reference>
<sequence>MLIYHCIENYHAIAHQVSWLSTLCRIDLSNPAVLDAVIDGDAALRQGNPEAFDKMRGLLVLAFQLVERSSQLHGSTRTAEFVVATITEIEKRRAGH</sequence>
<accession>A0A1M4V567</accession>
<evidence type="ECO:0000313" key="2">
    <source>
        <dbReference type="Proteomes" id="UP000184327"/>
    </source>
</evidence>
<name>A0A1M4V567_9BURK</name>
<proteinExistence type="predicted"/>